<evidence type="ECO:0000256" key="2">
    <source>
        <dbReference type="SAM" id="Phobius"/>
    </source>
</evidence>
<proteinExistence type="predicted"/>
<evidence type="ECO:0000313" key="5">
    <source>
        <dbReference type="Proteomes" id="UP000012960"/>
    </source>
</evidence>
<sequence length="101" mass="11704">MTRPNPVDLSQEERAAYKPFSPLRRGEGGSSRSRGGTVHEKWYSDKVLFLFLVNIELLFSLLICFRMNKQTQFCSSFIFFCYLFDGKSRGKNLVSSFFLNV</sequence>
<dbReference type="EnsemblPlants" id="Ma09_t20680.1">
    <property type="protein sequence ID" value="Ma09_p20680.1"/>
    <property type="gene ID" value="Ma09_g20680"/>
</dbReference>
<dbReference type="InParanoid" id="A0A804KLU6"/>
<evidence type="ECO:0000256" key="1">
    <source>
        <dbReference type="SAM" id="MobiDB-lite"/>
    </source>
</evidence>
<dbReference type="Proteomes" id="UP000012960">
    <property type="component" value="Unplaced"/>
</dbReference>
<feature type="transmembrane region" description="Helical" evidence="2">
    <location>
        <begin position="47"/>
        <end position="65"/>
    </location>
</feature>
<accession>A0A804KLU6</accession>
<keyword evidence="2" id="KW-0472">Membrane</keyword>
<keyword evidence="2" id="KW-0812">Transmembrane</keyword>
<dbReference type="EMBL" id="HG996471">
    <property type="protein sequence ID" value="CAG1847074.1"/>
    <property type="molecule type" value="Genomic_DNA"/>
</dbReference>
<reference evidence="3" key="1">
    <citation type="submission" date="2021-03" db="EMBL/GenBank/DDBJ databases">
        <authorList>
            <consortium name="Genoscope - CEA"/>
            <person name="William W."/>
        </authorList>
    </citation>
    <scope>NUCLEOTIDE SEQUENCE</scope>
    <source>
        <strain evidence="3">Doubled-haploid Pahang</strain>
    </source>
</reference>
<gene>
    <name evidence="3" type="ORF">GSMUA_168690.1</name>
</gene>
<keyword evidence="5" id="KW-1185">Reference proteome</keyword>
<keyword evidence="2" id="KW-1133">Transmembrane helix</keyword>
<evidence type="ECO:0000313" key="3">
    <source>
        <dbReference type="EMBL" id="CAG1847074.1"/>
    </source>
</evidence>
<dbReference type="AlphaFoldDB" id="A0A804KLU6"/>
<organism evidence="4 5">
    <name type="scientific">Musa acuminata subsp. malaccensis</name>
    <name type="common">Wild banana</name>
    <name type="synonym">Musa malaccensis</name>
    <dbReference type="NCBI Taxonomy" id="214687"/>
    <lineage>
        <taxon>Eukaryota</taxon>
        <taxon>Viridiplantae</taxon>
        <taxon>Streptophyta</taxon>
        <taxon>Embryophyta</taxon>
        <taxon>Tracheophyta</taxon>
        <taxon>Spermatophyta</taxon>
        <taxon>Magnoliopsida</taxon>
        <taxon>Liliopsida</taxon>
        <taxon>Zingiberales</taxon>
        <taxon>Musaceae</taxon>
        <taxon>Musa</taxon>
    </lineage>
</organism>
<protein>
    <submittedName>
        <fullName evidence="3">(wild Malaysian banana) hypothetical protein</fullName>
    </submittedName>
</protein>
<name>A0A804KLU6_MUSAM</name>
<evidence type="ECO:0000313" key="4">
    <source>
        <dbReference type="EnsemblPlants" id="Ma09_p20680.1"/>
    </source>
</evidence>
<dbReference type="Gramene" id="Ma09_t20680.1">
    <property type="protein sequence ID" value="Ma09_p20680.1"/>
    <property type="gene ID" value="Ma09_g20680"/>
</dbReference>
<feature type="region of interest" description="Disordered" evidence="1">
    <location>
        <begin position="1"/>
        <end position="37"/>
    </location>
</feature>
<reference evidence="4" key="2">
    <citation type="submission" date="2021-05" db="UniProtKB">
        <authorList>
            <consortium name="EnsemblPlants"/>
        </authorList>
    </citation>
    <scope>IDENTIFICATION</scope>
    <source>
        <strain evidence="4">subsp. malaccensis</strain>
    </source>
</reference>